<dbReference type="GO" id="GO:0009279">
    <property type="term" value="C:cell outer membrane"/>
    <property type="evidence" value="ECO:0007669"/>
    <property type="project" value="UniProtKB-SubCell"/>
</dbReference>
<proteinExistence type="inferred from homology"/>
<dbReference type="InterPro" id="IPR005017">
    <property type="entry name" value="OMPP1/FadL/TodX"/>
</dbReference>
<dbReference type="EMBL" id="SSMQ01000060">
    <property type="protein sequence ID" value="TKC99132.1"/>
    <property type="molecule type" value="Genomic_DNA"/>
</dbReference>
<name>A0A4U1IX10_9BACT</name>
<feature type="chain" id="PRO_5020294334" description="Long-chain fatty acid transporter" evidence="8">
    <location>
        <begin position="26"/>
        <end position="459"/>
    </location>
</feature>
<accession>A0A4U1IX10</accession>
<dbReference type="AlphaFoldDB" id="A0A4U1IX10"/>
<evidence type="ECO:0000256" key="2">
    <source>
        <dbReference type="ARBA" id="ARBA00008163"/>
    </source>
</evidence>
<evidence type="ECO:0000313" key="9">
    <source>
        <dbReference type="EMBL" id="TKC99132.1"/>
    </source>
</evidence>
<dbReference type="SUPFAM" id="SSF56935">
    <property type="entry name" value="Porins"/>
    <property type="match status" value="1"/>
</dbReference>
<evidence type="ECO:0008006" key="11">
    <source>
        <dbReference type="Google" id="ProtNLM"/>
    </source>
</evidence>
<evidence type="ECO:0000256" key="1">
    <source>
        <dbReference type="ARBA" id="ARBA00004571"/>
    </source>
</evidence>
<evidence type="ECO:0000256" key="4">
    <source>
        <dbReference type="ARBA" id="ARBA00022692"/>
    </source>
</evidence>
<dbReference type="PANTHER" id="PTHR35093:SF8">
    <property type="entry name" value="OUTER MEMBRANE PROTEIN NMB0088-RELATED"/>
    <property type="match status" value="1"/>
</dbReference>
<dbReference type="RefSeq" id="WP_136934195.1">
    <property type="nucleotide sequence ID" value="NZ_SSMQ01000060.1"/>
</dbReference>
<reference evidence="9 10" key="1">
    <citation type="submission" date="2019-04" db="EMBL/GenBank/DDBJ databases">
        <authorList>
            <person name="Li Y."/>
            <person name="Wang J."/>
        </authorList>
    </citation>
    <scope>NUCLEOTIDE SEQUENCE [LARGE SCALE GENOMIC DNA]</scope>
    <source>
        <strain evidence="9 10">DSM 14668</strain>
    </source>
</reference>
<keyword evidence="4" id="KW-0812">Transmembrane</keyword>
<organism evidence="9 10">
    <name type="scientific">Polyangium fumosum</name>
    <dbReference type="NCBI Taxonomy" id="889272"/>
    <lineage>
        <taxon>Bacteria</taxon>
        <taxon>Pseudomonadati</taxon>
        <taxon>Myxococcota</taxon>
        <taxon>Polyangia</taxon>
        <taxon>Polyangiales</taxon>
        <taxon>Polyangiaceae</taxon>
        <taxon>Polyangium</taxon>
    </lineage>
</organism>
<keyword evidence="7" id="KW-0998">Cell outer membrane</keyword>
<keyword evidence="10" id="KW-1185">Reference proteome</keyword>
<dbReference type="OrthoDB" id="9809992at2"/>
<keyword evidence="3" id="KW-1134">Transmembrane beta strand</keyword>
<evidence type="ECO:0000256" key="3">
    <source>
        <dbReference type="ARBA" id="ARBA00022452"/>
    </source>
</evidence>
<feature type="signal peptide" evidence="8">
    <location>
        <begin position="1"/>
        <end position="25"/>
    </location>
</feature>
<evidence type="ECO:0000256" key="6">
    <source>
        <dbReference type="ARBA" id="ARBA00023136"/>
    </source>
</evidence>
<protein>
    <recommendedName>
        <fullName evidence="11">Long-chain fatty acid transporter</fullName>
    </recommendedName>
</protein>
<gene>
    <name evidence="9" type="ORF">E8A74_39030</name>
</gene>
<keyword evidence="5 8" id="KW-0732">Signal</keyword>
<evidence type="ECO:0000256" key="8">
    <source>
        <dbReference type="SAM" id="SignalP"/>
    </source>
</evidence>
<dbReference type="Gene3D" id="2.40.160.60">
    <property type="entry name" value="Outer membrane protein transport protein (OMPP1/FadL/TodX)"/>
    <property type="match status" value="1"/>
</dbReference>
<comment type="caution">
    <text evidence="9">The sequence shown here is derived from an EMBL/GenBank/DDBJ whole genome shotgun (WGS) entry which is preliminary data.</text>
</comment>
<evidence type="ECO:0000256" key="5">
    <source>
        <dbReference type="ARBA" id="ARBA00022729"/>
    </source>
</evidence>
<evidence type="ECO:0000313" key="10">
    <source>
        <dbReference type="Proteomes" id="UP000309215"/>
    </source>
</evidence>
<comment type="subcellular location">
    <subcellularLocation>
        <location evidence="1">Cell outer membrane</location>
        <topology evidence="1">Multi-pass membrane protein</topology>
    </subcellularLocation>
</comment>
<dbReference type="Proteomes" id="UP000309215">
    <property type="component" value="Unassembled WGS sequence"/>
</dbReference>
<sequence length="459" mass="49029">MSNQARSLLPALAVAWLLAAPEARASAPGTYGMGSRTGALAGAVTADAADFSGCFYNPAGLVSAPGLELSLGYLYADNRLRINGKDNDVADVHGLMAGIVAPGKILSLPFAFGIATYIPDNGLSRIRALRQETPRWELYNDRPTILFLSVHLAVRPLPWLEIGGGLAFLAATRGRFGIRGEADVLKPYDSQLSHEVDADLTSIRYPIAGARVKLGSLGYLGVAYRGQTKLDLALQANLEGIVDFAGVDVPLRYALETRTLDAFQPQQVVLGLSFQAVPRLRANFDLGWVNWSAYESPIPQTSAHLEAEPPPGVGVELPEDPRPVVIVPPAFQDRFVPRLGVEYVLAFGAERRVSGRPGPAKAVEIPLRAGYAYERSPVPPQEGPTNFVDADRHTISLGAGVVLNAPFSVLRGALRLDTHVAFSVLPERVTQKANPADFVGDYRADGTMIAGGATLTASF</sequence>
<comment type="similarity">
    <text evidence="2">Belongs to the OmpP1/FadL family.</text>
</comment>
<dbReference type="GO" id="GO:0015483">
    <property type="term" value="F:long-chain fatty acid transporting porin activity"/>
    <property type="evidence" value="ECO:0007669"/>
    <property type="project" value="TreeGrafter"/>
</dbReference>
<keyword evidence="6" id="KW-0472">Membrane</keyword>
<dbReference type="PANTHER" id="PTHR35093">
    <property type="entry name" value="OUTER MEMBRANE PROTEIN NMB0088-RELATED"/>
    <property type="match status" value="1"/>
</dbReference>
<evidence type="ECO:0000256" key="7">
    <source>
        <dbReference type="ARBA" id="ARBA00023237"/>
    </source>
</evidence>